<feature type="region of interest" description="Disordered" evidence="3">
    <location>
        <begin position="668"/>
        <end position="731"/>
    </location>
</feature>
<evidence type="ECO:0000256" key="3">
    <source>
        <dbReference type="SAM" id="MobiDB-lite"/>
    </source>
</evidence>
<feature type="compositionally biased region" description="Basic residues" evidence="3">
    <location>
        <begin position="675"/>
        <end position="685"/>
    </location>
</feature>
<comment type="caution">
    <text evidence="5">The sequence shown here is derived from an EMBL/GenBank/DDBJ whole genome shotgun (WGS) entry which is preliminary data.</text>
</comment>
<feature type="region of interest" description="Disordered" evidence="3">
    <location>
        <begin position="929"/>
        <end position="978"/>
    </location>
</feature>
<evidence type="ECO:0000256" key="2">
    <source>
        <dbReference type="SAM" id="Coils"/>
    </source>
</evidence>
<feature type="coiled-coil region" evidence="2">
    <location>
        <begin position="766"/>
        <end position="838"/>
    </location>
</feature>
<keyword evidence="1" id="KW-0677">Repeat</keyword>
<evidence type="ECO:0000259" key="4">
    <source>
        <dbReference type="Pfam" id="PF05729"/>
    </source>
</evidence>
<dbReference type="InterPro" id="IPR007111">
    <property type="entry name" value="NACHT_NTPase"/>
</dbReference>
<reference evidence="6" key="1">
    <citation type="journal article" date="2023" name="Commun. Biol.">
        <title>Genome analysis of Parmales, the sister group of diatoms, reveals the evolutionary specialization of diatoms from phago-mixotrophs to photoautotrophs.</title>
        <authorList>
            <person name="Ban H."/>
            <person name="Sato S."/>
            <person name="Yoshikawa S."/>
            <person name="Yamada K."/>
            <person name="Nakamura Y."/>
            <person name="Ichinomiya M."/>
            <person name="Sato N."/>
            <person name="Blanc-Mathieu R."/>
            <person name="Endo H."/>
            <person name="Kuwata A."/>
            <person name="Ogata H."/>
        </authorList>
    </citation>
    <scope>NUCLEOTIDE SEQUENCE [LARGE SCALE GENOMIC DNA]</scope>
    <source>
        <strain evidence="6">NIES 3699</strain>
    </source>
</reference>
<dbReference type="PANTHER" id="PTHR19860:SF40">
    <property type="entry name" value="WD40 REPEAT-CONTAINING PROTEIN"/>
    <property type="match status" value="1"/>
</dbReference>
<accession>A0A9W7CKH6</accession>
<evidence type="ECO:0000256" key="1">
    <source>
        <dbReference type="ARBA" id="ARBA00022737"/>
    </source>
</evidence>
<evidence type="ECO:0000313" key="5">
    <source>
        <dbReference type="EMBL" id="GMI06284.1"/>
    </source>
</evidence>
<sequence>MSAHPNTFDEEHAAFAASRSSEFVFVPSDAKHNEILDQHSDTSDADTKLPLVVLGERGSGKSALLASWLNRRQQTKSKDEFLFAHFAGCSPRSQQLRHVLYRLATALIQFFNLREMKVPKTEEGLRWSLNRFLAAAAKKHFPARIVIVIDGVDLIQGDNAQQGQLHWLPTDIPPGVRFILSTVEFDKSLTPHTKAGSVRHLHRTYTELKRRKCPEMKLDPLGVEVRHGIINAFTSSQNQSFELNETQAFKIVTSRPSSQPLFLRTVLYALALGLEKSTASIDEQLDHHLAAESPDALISQILDQCSFYIEGENPVSQGTTSILGATLSVLYVSRDGLTDDEIWGSIQLMLGFELNGEQKDCVLRILKDFCMKVKDCWMFTHAAVENVVYEKYIQHPENNIKLHQMMGRYFNRMEACDRKLNCLVWHLEVSGSWNKLKSTLVNIDNFNKWWDTEHNRTEFINLWSSLTNYAQRSKETQQELKSLVTGQFREKRMRHNQVPRPYCDMVEEYTKSIDEYRKQHIGEDELINTAILKVGDFFIEYAMLGHESQADVPDYVHPEIPKDDMKSLGVPYLDEEIDPKTGKPTGLSALIRPQVDILERDEKGHVLMEVDDGGGEAPLAANDDMEVCSTYFFRRWMWIQFPLVALSNCGTKYNNGITRMEQNLEFKGGPSAIKSAKKTKGRGKKGTLSGDGSPSKSMKGSKSQTSMGSDGKMQDTREGMESMSLEDGARTKLPTIAFQRRGKRSRTVPRIPRKIAETTTAKDEIMGLAEREEKKIMNEISELREEYDNLVQQRAMLTLTSAKVDTDYTNVKNMEFAATENEEKAASLKEQIAEVDNKWKFERQLKSNFGAILKMCARHPAHAQALIDELEGKLNADTTLINQINDLLREEKYENVATKNYFKNMTKAVDELFRLHDDMRNNRRIQRDNLNQAGDMEQTRDRNASAGGGRMTRSKPMTAPMSRRSLDPLSVPQTAESDEDVELTKLELEKNHKYGVIQQVLEAKTGFSDVELFVSKYLSQPNLESQMMEMKRISDLRISQLKEELEATQKELTNVQSTISGSSGKDTKEKYNELSKEQGKAKRIKEMADFAENLYREVRSGLENVAGSVGIPLPHPDTSVHEILNQIDSVMEILMEEKDKTAQKTLADSHNNQDDKQRRYSTVADVSNRPVELDAALQAYNDSNAKMPVKFYGKQPEYDEKLRDQEEEEKMAQDYDPNEEYGELGSNRVNIKTTSTKAMRAQARKRAREAALAAAQVPVD</sequence>
<evidence type="ECO:0000313" key="6">
    <source>
        <dbReference type="Proteomes" id="UP001165160"/>
    </source>
</evidence>
<dbReference type="SUPFAM" id="SSF52540">
    <property type="entry name" value="P-loop containing nucleoside triphosphate hydrolases"/>
    <property type="match status" value="1"/>
</dbReference>
<feature type="compositionally biased region" description="Low complexity" evidence="3">
    <location>
        <begin position="686"/>
        <end position="703"/>
    </location>
</feature>
<feature type="coiled-coil region" evidence="2">
    <location>
        <begin position="1031"/>
        <end position="1058"/>
    </location>
</feature>
<feature type="domain" description="NACHT" evidence="4">
    <location>
        <begin position="51"/>
        <end position="182"/>
    </location>
</feature>
<keyword evidence="6" id="KW-1185">Reference proteome</keyword>
<dbReference type="InterPro" id="IPR027417">
    <property type="entry name" value="P-loop_NTPase"/>
</dbReference>
<feature type="region of interest" description="Disordered" evidence="3">
    <location>
        <begin position="1196"/>
        <end position="1238"/>
    </location>
</feature>
<dbReference type="Pfam" id="PF05729">
    <property type="entry name" value="NACHT"/>
    <property type="match status" value="1"/>
</dbReference>
<feature type="compositionally biased region" description="Polar residues" evidence="3">
    <location>
        <begin position="1227"/>
        <end position="1237"/>
    </location>
</feature>
<proteinExistence type="predicted"/>
<protein>
    <recommendedName>
        <fullName evidence="4">NACHT domain-containing protein</fullName>
    </recommendedName>
</protein>
<dbReference type="Gene3D" id="3.40.50.300">
    <property type="entry name" value="P-loop containing nucleotide triphosphate hydrolases"/>
    <property type="match status" value="1"/>
</dbReference>
<gene>
    <name evidence="5" type="ORF">TrVE_jg13524</name>
</gene>
<dbReference type="EMBL" id="BRXX01000344">
    <property type="protein sequence ID" value="GMI06284.1"/>
    <property type="molecule type" value="Genomic_DNA"/>
</dbReference>
<dbReference type="PANTHER" id="PTHR19860">
    <property type="entry name" value="DDB1- AND CUL4-ASSOCIATED FACTOR 12-RELATED"/>
    <property type="match status" value="1"/>
</dbReference>
<name>A0A9W7CKH6_9STRA</name>
<dbReference type="AlphaFoldDB" id="A0A9W7CKH6"/>
<dbReference type="InterPro" id="IPR051191">
    <property type="entry name" value="DCAF12"/>
</dbReference>
<organism evidence="5 6">
    <name type="scientific">Triparma verrucosa</name>
    <dbReference type="NCBI Taxonomy" id="1606542"/>
    <lineage>
        <taxon>Eukaryota</taxon>
        <taxon>Sar</taxon>
        <taxon>Stramenopiles</taxon>
        <taxon>Ochrophyta</taxon>
        <taxon>Bolidophyceae</taxon>
        <taxon>Parmales</taxon>
        <taxon>Triparmaceae</taxon>
        <taxon>Triparma</taxon>
    </lineage>
</organism>
<dbReference type="Proteomes" id="UP001165160">
    <property type="component" value="Unassembled WGS sequence"/>
</dbReference>
<keyword evidence="2" id="KW-0175">Coiled coil</keyword>